<dbReference type="GO" id="GO:0008270">
    <property type="term" value="F:zinc ion binding"/>
    <property type="evidence" value="ECO:0007669"/>
    <property type="project" value="UniProtKB-KW"/>
</dbReference>
<feature type="region of interest" description="Disordered" evidence="2">
    <location>
        <begin position="956"/>
        <end position="1091"/>
    </location>
</feature>
<feature type="compositionally biased region" description="Gly residues" evidence="2">
    <location>
        <begin position="1017"/>
        <end position="1035"/>
    </location>
</feature>
<gene>
    <name evidence="5" type="ORF">MICPUCDRAFT_46107</name>
</gene>
<dbReference type="PANTHER" id="PTHR46557">
    <property type="entry name" value="SERINE/THREONINE-PROTEIN PHOSPHATASE 1 REGULATORY SUBUNIT 10-RELATED"/>
    <property type="match status" value="1"/>
</dbReference>
<dbReference type="SUPFAM" id="SSF47676">
    <property type="entry name" value="Conserved domain common to transcription factors TFIIS, elongin A, CRSP70"/>
    <property type="match status" value="1"/>
</dbReference>
<dbReference type="OMA" id="PGHHMRG"/>
<feature type="region of interest" description="Disordered" evidence="2">
    <location>
        <begin position="757"/>
        <end position="805"/>
    </location>
</feature>
<dbReference type="Gene3D" id="3.10.390.10">
    <property type="entry name" value="SAND domain-like"/>
    <property type="match status" value="1"/>
</dbReference>
<feature type="compositionally biased region" description="Pro residues" evidence="2">
    <location>
        <begin position="1070"/>
        <end position="1082"/>
    </location>
</feature>
<feature type="compositionally biased region" description="Basic and acidic residues" evidence="2">
    <location>
        <begin position="1"/>
        <end position="10"/>
    </location>
</feature>
<feature type="domain" description="C3H1-type" evidence="3">
    <location>
        <begin position="1041"/>
        <end position="1069"/>
    </location>
</feature>
<protein>
    <submittedName>
        <fullName evidence="5">Ult-like transcription factor</fullName>
    </submittedName>
</protein>
<feature type="compositionally biased region" description="Acidic residues" evidence="2">
    <location>
        <begin position="70"/>
        <end position="127"/>
    </location>
</feature>
<dbReference type="Proteomes" id="UP000001876">
    <property type="component" value="Unassembled WGS sequence"/>
</dbReference>
<keyword evidence="1" id="KW-0479">Metal-binding</keyword>
<dbReference type="GO" id="GO:0003677">
    <property type="term" value="F:DNA binding"/>
    <property type="evidence" value="ECO:0007669"/>
    <property type="project" value="InterPro"/>
</dbReference>
<feature type="region of interest" description="Disordered" evidence="2">
    <location>
        <begin position="385"/>
        <end position="421"/>
    </location>
</feature>
<feature type="compositionally biased region" description="Low complexity" evidence="2">
    <location>
        <begin position="874"/>
        <end position="883"/>
    </location>
</feature>
<accession>C1MGK8</accession>
<feature type="compositionally biased region" description="Acidic residues" evidence="2">
    <location>
        <begin position="30"/>
        <end position="47"/>
    </location>
</feature>
<dbReference type="SUPFAM" id="SSF63763">
    <property type="entry name" value="SAND domain-like"/>
    <property type="match status" value="1"/>
</dbReference>
<feature type="compositionally biased region" description="Basic and acidic residues" evidence="2">
    <location>
        <begin position="393"/>
        <end position="412"/>
    </location>
</feature>
<feature type="compositionally biased region" description="Basic and acidic residues" evidence="2">
    <location>
        <begin position="792"/>
        <end position="805"/>
    </location>
</feature>
<dbReference type="InterPro" id="IPR000571">
    <property type="entry name" value="Znf_CCCH"/>
</dbReference>
<sequence length="1091" mass="114196">MDAEETARDDDVAEPEATTPASVREREDEPSAADEAEAAIDDDDDDDDRARASSPLADVEMDDAGPSGDGPEDDDEPQEEEDLDDIDGDTASESSEDDEADRAEDAMEEDEGEDDDEELEDDAEDIADAPPEPTGRANVEEDPKVETPSATTISDAANEDVDAEDILAEISLAGRQELDACAKSLLASGSKDVSDDVAAAFATKHDLKPHEIKVAVSHLYDAHAEKIAVAAAAAASASPVSAAAPIVLDASPAKPAAAKKNPAATAHGGLPGKPLAAASSPSAKPATATVTFATKTGISAEVRVDLVCGPARGTLVLPKGYKQKQEYVVYPDGRKISPAAFERDGGKEKSKSWKNSCIVVTSDAFNGKTFKRWVDATGYHPVGTEIEGAAAPADEKKKKSKKSSKEKSKKAEEEDEEEVEKSVFERNLEPLLDDAGGIKAIDMTGRFVWLMRNALKNAERSLVISVIHRTSKPIMRSFVDGSDGVKVLYEWCAAARDTNKSSLVLKILKTLRKLPVTFAVLEKTPEFAKFVNKLRKYAPPGKESEDLTIQVQDNAMELKAKWVKMITAENAAKEAAAAKKAAAAKAAAAPPVVGVKRDAAAAAAAAATAAAAKRPRVDAVPTPPQPAVAKPTLNPKPAAPAPTKIAAPAPSSTKIGSVATTTKVTTTKVTTTKVTTTISRPASSALSFGGINIRGAGFPSKPSGGDASKATSAKPAKPASPPPPKFKYSKPTSARAKKGLSWAADTALEAVQFFFKDDAAAKPPSPPSISRADADGGKDKDDDENETEDDAEAMKKARQRQERELAAEARAANLTRQRRLNEMRAIGSWRRPVTYVYPKDVEIESGSESTEAKRMAQRVSRVPETTYAMASLIPASPGEAPGEAPHDDAKTPAVPVVAAKQQPQQQQQQQQQQGSSMHQNQYASAQQQQQHQQQGGQGGGFDANALQALLASVQSGALKGGGGGGGGGGGASNGVAPLPPPPSGGNGGGYGGNPPMPRGRPPAAHHQQHQQQRDQGQGQGQGQGQKGQGQGGGFNDGWTPQQPGGICAFFNTPKGCRHGDACKFSHIPGAPTPAPGNFPPKNPSSRYGAFR</sequence>
<proteinExistence type="predicted"/>
<evidence type="ECO:0000313" key="5">
    <source>
        <dbReference type="EMBL" id="EEH60044.1"/>
    </source>
</evidence>
<dbReference type="GO" id="GO:0008157">
    <property type="term" value="F:protein phosphatase 1 binding"/>
    <property type="evidence" value="ECO:0007669"/>
    <property type="project" value="TreeGrafter"/>
</dbReference>
<keyword evidence="1" id="KW-0862">Zinc</keyword>
<dbReference type="InterPro" id="IPR010919">
    <property type="entry name" value="SAND-like_dom_sf"/>
</dbReference>
<feature type="compositionally biased region" description="Low complexity" evidence="2">
    <location>
        <begin position="707"/>
        <end position="717"/>
    </location>
</feature>
<feature type="region of interest" description="Disordered" evidence="2">
    <location>
        <begin position="258"/>
        <end position="281"/>
    </location>
</feature>
<dbReference type="GeneID" id="9680653"/>
<evidence type="ECO:0000313" key="6">
    <source>
        <dbReference type="Proteomes" id="UP000001876"/>
    </source>
</evidence>
<feature type="compositionally biased region" description="Acidic residues" evidence="2">
    <location>
        <begin position="781"/>
        <end position="791"/>
    </location>
</feature>
<keyword evidence="1" id="KW-0863">Zinc-finger</keyword>
<dbReference type="STRING" id="564608.C1MGK8"/>
<feature type="compositionally biased region" description="Low complexity" evidence="2">
    <location>
        <begin position="629"/>
        <end position="650"/>
    </location>
</feature>
<evidence type="ECO:0000256" key="1">
    <source>
        <dbReference type="PROSITE-ProRule" id="PRU00723"/>
    </source>
</evidence>
<feature type="compositionally biased region" description="Gly residues" evidence="2">
    <location>
        <begin position="958"/>
        <end position="972"/>
    </location>
</feature>
<feature type="region of interest" description="Disordered" evidence="2">
    <location>
        <begin position="870"/>
        <end position="942"/>
    </location>
</feature>
<feature type="region of interest" description="Disordered" evidence="2">
    <location>
        <begin position="611"/>
        <end position="653"/>
    </location>
</feature>
<dbReference type="RefSeq" id="XP_003054792.1">
    <property type="nucleotide sequence ID" value="XM_003054746.1"/>
</dbReference>
<organism evidence="6">
    <name type="scientific">Micromonas pusilla (strain CCMP1545)</name>
    <name type="common">Picoplanktonic green alga</name>
    <dbReference type="NCBI Taxonomy" id="564608"/>
    <lineage>
        <taxon>Eukaryota</taxon>
        <taxon>Viridiplantae</taxon>
        <taxon>Chlorophyta</taxon>
        <taxon>Mamiellophyceae</taxon>
        <taxon>Mamiellales</taxon>
        <taxon>Mamiellaceae</taxon>
        <taxon>Micromonas</taxon>
    </lineage>
</organism>
<dbReference type="InterPro" id="IPR035441">
    <property type="entry name" value="TFIIS/LEDGF_dom_sf"/>
</dbReference>
<feature type="region of interest" description="Disordered" evidence="2">
    <location>
        <begin position="1"/>
        <end position="160"/>
    </location>
</feature>
<dbReference type="GO" id="GO:0072357">
    <property type="term" value="C:PTW/PP1 phosphatase complex"/>
    <property type="evidence" value="ECO:0007669"/>
    <property type="project" value="TreeGrafter"/>
</dbReference>
<dbReference type="OrthoDB" id="515966at2759"/>
<feature type="region of interest" description="Disordered" evidence="2">
    <location>
        <begin position="697"/>
        <end position="738"/>
    </location>
</feature>
<dbReference type="GO" id="GO:0000785">
    <property type="term" value="C:chromatin"/>
    <property type="evidence" value="ECO:0007669"/>
    <property type="project" value="TreeGrafter"/>
</dbReference>
<feature type="compositionally biased region" description="Polar residues" evidence="2">
    <location>
        <begin position="914"/>
        <end position="925"/>
    </location>
</feature>
<evidence type="ECO:0000259" key="3">
    <source>
        <dbReference type="PROSITE" id="PS50103"/>
    </source>
</evidence>
<evidence type="ECO:0000259" key="4">
    <source>
        <dbReference type="PROSITE" id="PS50864"/>
    </source>
</evidence>
<feature type="zinc finger region" description="C3H1-type" evidence="1">
    <location>
        <begin position="1041"/>
        <end position="1069"/>
    </location>
</feature>
<evidence type="ECO:0000256" key="2">
    <source>
        <dbReference type="SAM" id="MobiDB-lite"/>
    </source>
</evidence>
<reference evidence="5 6" key="1">
    <citation type="journal article" date="2009" name="Science">
        <title>Green evolution and dynamic adaptations revealed by genomes of the marine picoeukaryotes Micromonas.</title>
        <authorList>
            <person name="Worden A.Z."/>
            <person name="Lee J.H."/>
            <person name="Mock T."/>
            <person name="Rouze P."/>
            <person name="Simmons M.P."/>
            <person name="Aerts A.L."/>
            <person name="Allen A.E."/>
            <person name="Cuvelier M.L."/>
            <person name="Derelle E."/>
            <person name="Everett M.V."/>
            <person name="Foulon E."/>
            <person name="Grimwood J."/>
            <person name="Gundlach H."/>
            <person name="Henrissat B."/>
            <person name="Napoli C."/>
            <person name="McDonald S.M."/>
            <person name="Parker M.S."/>
            <person name="Rombauts S."/>
            <person name="Salamov A."/>
            <person name="Von Dassow P."/>
            <person name="Badger J.H."/>
            <person name="Coutinho P.M."/>
            <person name="Demir E."/>
            <person name="Dubchak I."/>
            <person name="Gentemann C."/>
            <person name="Eikrem W."/>
            <person name="Gready J.E."/>
            <person name="John U."/>
            <person name="Lanier W."/>
            <person name="Lindquist E.A."/>
            <person name="Lucas S."/>
            <person name="Mayer K.F."/>
            <person name="Moreau H."/>
            <person name="Not F."/>
            <person name="Otillar R."/>
            <person name="Panaud O."/>
            <person name="Pangilinan J."/>
            <person name="Paulsen I."/>
            <person name="Piegu B."/>
            <person name="Poliakov A."/>
            <person name="Robbens S."/>
            <person name="Schmutz J."/>
            <person name="Toulza E."/>
            <person name="Wyss T."/>
            <person name="Zelensky A."/>
            <person name="Zhou K."/>
            <person name="Armbrust E.V."/>
            <person name="Bhattacharya D."/>
            <person name="Goodenough U.W."/>
            <person name="Van de Peer Y."/>
            <person name="Grigoriev I.V."/>
        </authorList>
    </citation>
    <scope>NUCLEOTIDE SEQUENCE [LARGE SCALE GENOMIC DNA]</scope>
    <source>
        <strain evidence="5 6">CCMP1545</strain>
    </source>
</reference>
<dbReference type="Pfam" id="PF08711">
    <property type="entry name" value="Med26"/>
    <property type="match status" value="1"/>
</dbReference>
<dbReference type="AlphaFoldDB" id="C1MGK8"/>
<dbReference type="InterPro" id="IPR017923">
    <property type="entry name" value="TFIIS_N"/>
</dbReference>
<dbReference type="EMBL" id="GG663735">
    <property type="protein sequence ID" value="EEH60044.1"/>
    <property type="molecule type" value="Genomic_DNA"/>
</dbReference>
<dbReference type="InterPro" id="IPR000770">
    <property type="entry name" value="SAND_dom"/>
</dbReference>
<dbReference type="Gene3D" id="1.20.930.10">
    <property type="entry name" value="Conserved domain common to transcription factors TFIIS, elongin A, CRSP70"/>
    <property type="match status" value="1"/>
</dbReference>
<dbReference type="PANTHER" id="PTHR46557:SF1">
    <property type="entry name" value="SERINE_THREONINE-PROTEIN PHOSPHATASE 1 REGULATORY SUBUNIT 10"/>
    <property type="match status" value="1"/>
</dbReference>
<dbReference type="KEGG" id="mpp:MICPUCDRAFT_46107"/>
<dbReference type="PROSITE" id="PS50864">
    <property type="entry name" value="SAND"/>
    <property type="match status" value="1"/>
</dbReference>
<dbReference type="PROSITE" id="PS50103">
    <property type="entry name" value="ZF_C3H1"/>
    <property type="match status" value="1"/>
</dbReference>
<dbReference type="eggNOG" id="KOG1886">
    <property type="taxonomic scope" value="Eukaryota"/>
</dbReference>
<keyword evidence="6" id="KW-1185">Reference proteome</keyword>
<name>C1MGK8_MICPC</name>
<feature type="domain" description="SAND" evidence="4">
    <location>
        <begin position="287"/>
        <end position="380"/>
    </location>
</feature>
<feature type="compositionally biased region" description="Low complexity" evidence="2">
    <location>
        <begin position="892"/>
        <end position="913"/>
    </location>
</feature>